<feature type="signal peptide" evidence="2">
    <location>
        <begin position="1"/>
        <end position="24"/>
    </location>
</feature>
<evidence type="ECO:0000256" key="2">
    <source>
        <dbReference type="SAM" id="SignalP"/>
    </source>
</evidence>
<organism evidence="3 4">
    <name type="scientific">Devosia geojensis</name>
    <dbReference type="NCBI Taxonomy" id="443610"/>
    <lineage>
        <taxon>Bacteria</taxon>
        <taxon>Pseudomonadati</taxon>
        <taxon>Pseudomonadota</taxon>
        <taxon>Alphaproteobacteria</taxon>
        <taxon>Hyphomicrobiales</taxon>
        <taxon>Devosiaceae</taxon>
        <taxon>Devosia</taxon>
    </lineage>
</organism>
<dbReference type="AlphaFoldDB" id="A0A0F5FE21"/>
<keyword evidence="2" id="KW-0732">Signal</keyword>
<dbReference type="Pfam" id="PF09490">
    <property type="entry name" value="CbtA"/>
    <property type="match status" value="1"/>
</dbReference>
<dbReference type="OrthoDB" id="9813640at2"/>
<accession>A0A0F5FE21</accession>
<name>A0A0F5FE21_9HYPH</name>
<feature type="chain" id="PRO_5002486274" description="Cobalt transporter" evidence="2">
    <location>
        <begin position="25"/>
        <end position="193"/>
    </location>
</feature>
<evidence type="ECO:0000256" key="1">
    <source>
        <dbReference type="SAM" id="Phobius"/>
    </source>
</evidence>
<protein>
    <recommendedName>
        <fullName evidence="5">Cobalt transporter</fullName>
    </recommendedName>
</protein>
<feature type="transmembrane region" description="Helical" evidence="1">
    <location>
        <begin position="86"/>
        <end position="105"/>
    </location>
</feature>
<keyword evidence="1" id="KW-0812">Transmembrane</keyword>
<gene>
    <name evidence="3" type="ORF">VE25_19935</name>
</gene>
<keyword evidence="1" id="KW-0472">Membrane</keyword>
<dbReference type="EMBL" id="JZEX01000183">
    <property type="protein sequence ID" value="KKB07023.1"/>
    <property type="molecule type" value="Genomic_DNA"/>
</dbReference>
<comment type="caution">
    <text evidence="3">The sequence shown here is derived from an EMBL/GenBank/DDBJ whole genome shotgun (WGS) entry which is preliminary data.</text>
</comment>
<feature type="transmembrane region" description="Helical" evidence="1">
    <location>
        <begin position="112"/>
        <end position="135"/>
    </location>
</feature>
<sequence>MFRNLFFAALVAALCAGLATSAFQAWRVTPLIFAAEAYEGGEAHAHDHADAAAAAEPAAPAHEHAEDEWAPHDGFERTAYTVLSNILMAAGYALVIGAVSVFFNLPITFANGFYWAAGGFAAFSLAPALGLPPGMPGMPVADTLARQLWWAGAALSTGAALVLVARLRAPWTLAVAAALVLLPQLVPAPVAPT</sequence>
<evidence type="ECO:0008006" key="5">
    <source>
        <dbReference type="Google" id="ProtNLM"/>
    </source>
</evidence>
<feature type="transmembrane region" description="Helical" evidence="1">
    <location>
        <begin position="171"/>
        <end position="190"/>
    </location>
</feature>
<keyword evidence="4" id="KW-1185">Reference proteome</keyword>
<dbReference type="InterPro" id="IPR012666">
    <property type="entry name" value="CbtA_put"/>
</dbReference>
<proteinExistence type="predicted"/>
<feature type="transmembrane region" description="Helical" evidence="1">
    <location>
        <begin position="147"/>
        <end position="164"/>
    </location>
</feature>
<keyword evidence="1" id="KW-1133">Transmembrane helix</keyword>
<evidence type="ECO:0000313" key="3">
    <source>
        <dbReference type="EMBL" id="KKB07023.1"/>
    </source>
</evidence>
<dbReference type="Proteomes" id="UP000033632">
    <property type="component" value="Unassembled WGS sequence"/>
</dbReference>
<evidence type="ECO:0000313" key="4">
    <source>
        <dbReference type="Proteomes" id="UP000033632"/>
    </source>
</evidence>
<feature type="non-terminal residue" evidence="3">
    <location>
        <position position="193"/>
    </location>
</feature>
<dbReference type="RefSeq" id="WP_046110433.1">
    <property type="nucleotide sequence ID" value="NZ_JZEX01000183.1"/>
</dbReference>
<reference evidence="3 4" key="1">
    <citation type="submission" date="2015-03" db="EMBL/GenBank/DDBJ databases">
        <authorList>
            <person name="Hassan Y.I."/>
            <person name="Lepp D."/>
            <person name="Li X.-Z."/>
            <person name="Zhou T."/>
        </authorList>
    </citation>
    <scope>NUCLEOTIDE SEQUENCE [LARGE SCALE GENOMIC DNA]</scope>
    <source>
        <strain evidence="3 4">BD-c194</strain>
    </source>
</reference>